<evidence type="ECO:0000313" key="2">
    <source>
        <dbReference type="EMBL" id="EHI69854.1"/>
    </source>
</evidence>
<evidence type="ECO:0000256" key="1">
    <source>
        <dbReference type="SAM" id="Phobius"/>
    </source>
</evidence>
<dbReference type="PANTHER" id="PTHR40033">
    <property type="entry name" value="NA(+)-MALATE SYMPORTER"/>
    <property type="match status" value="1"/>
</dbReference>
<proteinExistence type="predicted"/>
<protein>
    <submittedName>
        <fullName evidence="2">2-hydroxycarboxylate transporter domain protein</fullName>
    </submittedName>
</protein>
<keyword evidence="3" id="KW-1185">Reference proteome</keyword>
<name>G5K3G7_9STRE</name>
<feature type="transmembrane region" description="Helical" evidence="1">
    <location>
        <begin position="26"/>
        <end position="46"/>
    </location>
</feature>
<dbReference type="PANTHER" id="PTHR40033:SF1">
    <property type="entry name" value="CITRATE-SODIUM SYMPORTER"/>
    <property type="match status" value="1"/>
</dbReference>
<comment type="caution">
    <text evidence="2">The sequence shown here is derived from an EMBL/GenBank/DDBJ whole genome shotgun (WGS) entry which is preliminary data.</text>
</comment>
<sequence length="125" mass="13797">METMGKKGRSDFPLTNSKRQWRSARIGSVPLPVYTVLALLIIITAYLQQLPVNMLGGFAIILTMGWLLGTIGANLPGIKHFGGPAILSLLVPSILVFFNLLNPNVLEATHVLMKEANFLYFNPWC</sequence>
<reference evidence="2 3" key="1">
    <citation type="journal article" date="2014" name="Int. J. Syst. Evol. Microbiol.">
        <title>Phylogenomics and the dynamic genome evolution of the genus Streptococcus.</title>
        <authorList>
            <consortium name="The Broad Institute Genome Sequencing Platform"/>
            <person name="Richards V.P."/>
            <person name="Palmer S.R."/>
            <person name="Pavinski Bitar P.D."/>
            <person name="Qin X."/>
            <person name="Weinstock G.M."/>
            <person name="Highlander S.K."/>
            <person name="Town C.D."/>
            <person name="Burne R.A."/>
            <person name="Stanhope M.J."/>
        </authorList>
    </citation>
    <scope>NUCLEOTIDE SEQUENCE [LARGE SCALE GENOMIC DNA]</scope>
    <source>
        <strain evidence="2 3">707-05</strain>
    </source>
</reference>
<accession>G5K3G7</accession>
<dbReference type="AlphaFoldDB" id="G5K3G7"/>
<dbReference type="GO" id="GO:0008514">
    <property type="term" value="F:organic anion transmembrane transporter activity"/>
    <property type="evidence" value="ECO:0007669"/>
    <property type="project" value="InterPro"/>
</dbReference>
<evidence type="ECO:0000313" key="3">
    <source>
        <dbReference type="Proteomes" id="UP000003330"/>
    </source>
</evidence>
<organism evidence="2 3">
    <name type="scientific">Streptococcus ictaluri 707-05</name>
    <dbReference type="NCBI Taxonomy" id="764299"/>
    <lineage>
        <taxon>Bacteria</taxon>
        <taxon>Bacillati</taxon>
        <taxon>Bacillota</taxon>
        <taxon>Bacilli</taxon>
        <taxon>Lactobacillales</taxon>
        <taxon>Streptococcaceae</taxon>
        <taxon>Streptococcus</taxon>
    </lineage>
</organism>
<keyword evidence="1" id="KW-0812">Transmembrane</keyword>
<dbReference type="Proteomes" id="UP000003330">
    <property type="component" value="Unassembled WGS sequence"/>
</dbReference>
<keyword evidence="1" id="KW-0472">Membrane</keyword>
<feature type="transmembrane region" description="Helical" evidence="1">
    <location>
        <begin position="52"/>
        <end position="69"/>
    </location>
</feature>
<feature type="transmembrane region" description="Helical" evidence="1">
    <location>
        <begin position="81"/>
        <end position="101"/>
    </location>
</feature>
<dbReference type="InterPro" id="IPR004679">
    <property type="entry name" value="2-OHcarboxylate_transport"/>
</dbReference>
<dbReference type="Pfam" id="PF03390">
    <property type="entry name" value="2HCT"/>
    <property type="match status" value="1"/>
</dbReference>
<dbReference type="GO" id="GO:0016020">
    <property type="term" value="C:membrane"/>
    <property type="evidence" value="ECO:0007669"/>
    <property type="project" value="InterPro"/>
</dbReference>
<dbReference type="STRING" id="764299.STRIC_1336"/>
<dbReference type="EMBL" id="AEUX02000006">
    <property type="protein sequence ID" value="EHI69854.1"/>
    <property type="molecule type" value="Genomic_DNA"/>
</dbReference>
<keyword evidence="1" id="KW-1133">Transmembrane helix</keyword>
<gene>
    <name evidence="2" type="ORF">STRIC_1336</name>
</gene>
<dbReference type="eggNOG" id="COG3493">
    <property type="taxonomic scope" value="Bacteria"/>
</dbReference>